<feature type="compositionally biased region" description="Basic residues" evidence="1">
    <location>
        <begin position="288"/>
        <end position="299"/>
    </location>
</feature>
<dbReference type="GO" id="GO:0003743">
    <property type="term" value="F:translation initiation factor activity"/>
    <property type="evidence" value="ECO:0007669"/>
    <property type="project" value="UniProtKB-KW"/>
</dbReference>
<keyword evidence="3" id="KW-1185">Reference proteome</keyword>
<organism evidence="2 3">
    <name type="scientific">Carex littledalei</name>
    <dbReference type="NCBI Taxonomy" id="544730"/>
    <lineage>
        <taxon>Eukaryota</taxon>
        <taxon>Viridiplantae</taxon>
        <taxon>Streptophyta</taxon>
        <taxon>Embryophyta</taxon>
        <taxon>Tracheophyta</taxon>
        <taxon>Spermatophyta</taxon>
        <taxon>Magnoliopsida</taxon>
        <taxon>Liliopsida</taxon>
        <taxon>Poales</taxon>
        <taxon>Cyperaceae</taxon>
        <taxon>Cyperoideae</taxon>
        <taxon>Cariceae</taxon>
        <taxon>Carex</taxon>
        <taxon>Carex subgen. Euthyceras</taxon>
    </lineage>
</organism>
<feature type="region of interest" description="Disordered" evidence="1">
    <location>
        <begin position="134"/>
        <end position="184"/>
    </location>
</feature>
<feature type="region of interest" description="Disordered" evidence="1">
    <location>
        <begin position="1"/>
        <end position="50"/>
    </location>
</feature>
<comment type="caution">
    <text evidence="2">The sequence shown here is derived from an EMBL/GenBank/DDBJ whole genome shotgun (WGS) entry which is preliminary data.</text>
</comment>
<feature type="region of interest" description="Disordered" evidence="1">
    <location>
        <begin position="246"/>
        <end position="299"/>
    </location>
</feature>
<feature type="compositionally biased region" description="Basic and acidic residues" evidence="1">
    <location>
        <begin position="20"/>
        <end position="50"/>
    </location>
</feature>
<protein>
    <submittedName>
        <fullName evidence="2">Plant specific eukaryotic initiation factor 4B</fullName>
    </submittedName>
</protein>
<evidence type="ECO:0000313" key="2">
    <source>
        <dbReference type="EMBL" id="KAF3340555.1"/>
    </source>
</evidence>
<evidence type="ECO:0000313" key="3">
    <source>
        <dbReference type="Proteomes" id="UP000623129"/>
    </source>
</evidence>
<name>A0A833R8W4_9POAL</name>
<feature type="compositionally biased region" description="Polar residues" evidence="1">
    <location>
        <begin position="144"/>
        <end position="159"/>
    </location>
</feature>
<evidence type="ECO:0000256" key="1">
    <source>
        <dbReference type="SAM" id="MobiDB-lite"/>
    </source>
</evidence>
<dbReference type="OrthoDB" id="985902at2759"/>
<dbReference type="InterPro" id="IPR010433">
    <property type="entry name" value="EIF-4B_pln"/>
</dbReference>
<dbReference type="Proteomes" id="UP000623129">
    <property type="component" value="Unassembled WGS sequence"/>
</dbReference>
<sequence>MERAKESSFGFSWADEVEREEEREKENQIRIQREKQIGENIKKSDPFGAARPREVVLEEKGVDWKILDQDFNFDSSIRECKTKRIPKKKPLGIQNSRTNLPCQQTVSCEELVPPLKYPPKNINSVFKEIHRARKPKPDTCPNLMGSNTKRVSTNSSNGLGNVGALSHRDSKLSRNQNTSSNLNRVLVNCNSKKEKTGSNFEAKAVKENGMKKEEQVQRRVLVELNNSSCQKVPCSNSYFGVLELLEPSSPEKSNSKKRSAVSSASEEFEDNFVAELEAGKKNRDKPTVRKMKRGKRSNK</sequence>
<keyword evidence="2" id="KW-0396">Initiation factor</keyword>
<dbReference type="Pfam" id="PF06273">
    <property type="entry name" value="eIF-4B"/>
    <property type="match status" value="1"/>
</dbReference>
<proteinExistence type="predicted"/>
<dbReference type="EMBL" id="SWLB01000002">
    <property type="protein sequence ID" value="KAF3340555.1"/>
    <property type="molecule type" value="Genomic_DNA"/>
</dbReference>
<accession>A0A833R8W4</accession>
<feature type="compositionally biased region" description="Polar residues" evidence="1">
    <location>
        <begin position="173"/>
        <end position="183"/>
    </location>
</feature>
<gene>
    <name evidence="2" type="ORF">FCM35_KLT09399</name>
</gene>
<reference evidence="2" key="1">
    <citation type="submission" date="2020-01" db="EMBL/GenBank/DDBJ databases">
        <title>Genome sequence of Kobresia littledalei, the first chromosome-level genome in the family Cyperaceae.</title>
        <authorList>
            <person name="Qu G."/>
        </authorList>
    </citation>
    <scope>NUCLEOTIDE SEQUENCE</scope>
    <source>
        <strain evidence="2">C.B.Clarke</strain>
        <tissue evidence="2">Leaf</tissue>
    </source>
</reference>
<dbReference type="AlphaFoldDB" id="A0A833R8W4"/>
<keyword evidence="2" id="KW-0648">Protein biosynthesis</keyword>
<feature type="compositionally biased region" description="Basic and acidic residues" evidence="1">
    <location>
        <begin position="277"/>
        <end position="287"/>
    </location>
</feature>